<dbReference type="InterPro" id="IPR019984">
    <property type="entry name" value="Ribosomal_uS17_bact/chlr"/>
</dbReference>
<evidence type="ECO:0000256" key="1">
    <source>
        <dbReference type="ARBA" id="ARBA00010254"/>
    </source>
</evidence>
<dbReference type="NCBIfam" id="NF004123">
    <property type="entry name" value="PRK05610.1"/>
    <property type="match status" value="1"/>
</dbReference>
<dbReference type="CDD" id="cd00364">
    <property type="entry name" value="Ribosomal_uS17"/>
    <property type="match status" value="1"/>
</dbReference>
<proteinExistence type="inferred from homology"/>
<dbReference type="GO" id="GO:0003735">
    <property type="term" value="F:structural constituent of ribosome"/>
    <property type="evidence" value="ECO:0007669"/>
    <property type="project" value="UniProtKB-UniRule"/>
</dbReference>
<dbReference type="GO" id="GO:0019843">
    <property type="term" value="F:rRNA binding"/>
    <property type="evidence" value="ECO:0007669"/>
    <property type="project" value="UniProtKB-UniRule"/>
</dbReference>
<dbReference type="STRING" id="1798551.A3B30_00285"/>
<comment type="subunit">
    <text evidence="6">Part of the 30S ribosomal subunit.</text>
</comment>
<comment type="caution">
    <text evidence="7">The sequence shown here is derived from an EMBL/GenBank/DDBJ whole genome shotgun (WGS) entry which is preliminary data.</text>
</comment>
<evidence type="ECO:0000256" key="6">
    <source>
        <dbReference type="HAMAP-Rule" id="MF_01345"/>
    </source>
</evidence>
<dbReference type="Pfam" id="PF00366">
    <property type="entry name" value="Ribosomal_S17"/>
    <property type="match status" value="1"/>
</dbReference>
<dbReference type="PANTHER" id="PTHR10744:SF1">
    <property type="entry name" value="SMALL RIBOSOMAL SUBUNIT PROTEIN US17M"/>
    <property type="match status" value="1"/>
</dbReference>
<dbReference type="Proteomes" id="UP000178248">
    <property type="component" value="Unassembled WGS sequence"/>
</dbReference>
<accession>A0A1G2BPH1</accession>
<sequence length="86" mass="10251">MEKATHKRRFEGIVVSTKMQKTVVVRVDRVKVHPKYGKRFTVSKNYKAHDETGMCHEKDRVLIEETRPISRDKRWRVISVLTQQKD</sequence>
<evidence type="ECO:0000256" key="5">
    <source>
        <dbReference type="ARBA" id="ARBA00023274"/>
    </source>
</evidence>
<dbReference type="SUPFAM" id="SSF50249">
    <property type="entry name" value="Nucleic acid-binding proteins"/>
    <property type="match status" value="1"/>
</dbReference>
<keyword evidence="5 6" id="KW-0687">Ribonucleoprotein</keyword>
<name>A0A1G2BPH1_9BACT</name>
<keyword evidence="3 6" id="KW-0694">RNA-binding</keyword>
<dbReference type="HAMAP" id="MF_01345_B">
    <property type="entry name" value="Ribosomal_uS17_B"/>
    <property type="match status" value="1"/>
</dbReference>
<gene>
    <name evidence="6" type="primary">rpsQ</name>
    <name evidence="7" type="ORF">A3B30_00285</name>
</gene>
<protein>
    <recommendedName>
        <fullName evidence="6">Small ribosomal subunit protein uS17</fullName>
    </recommendedName>
</protein>
<dbReference type="PRINTS" id="PR00973">
    <property type="entry name" value="RIBOSOMALS17"/>
</dbReference>
<dbReference type="EMBL" id="MHKM01000029">
    <property type="protein sequence ID" value="OGY91014.1"/>
    <property type="molecule type" value="Genomic_DNA"/>
</dbReference>
<dbReference type="Gene3D" id="2.40.50.140">
    <property type="entry name" value="Nucleic acid-binding proteins"/>
    <property type="match status" value="1"/>
</dbReference>
<dbReference type="InterPro" id="IPR000266">
    <property type="entry name" value="Ribosomal_uS17"/>
</dbReference>
<reference evidence="7 8" key="1">
    <citation type="journal article" date="2016" name="Nat. Commun.">
        <title>Thousands of microbial genomes shed light on interconnected biogeochemical processes in an aquifer system.</title>
        <authorList>
            <person name="Anantharaman K."/>
            <person name="Brown C.T."/>
            <person name="Hug L.A."/>
            <person name="Sharon I."/>
            <person name="Castelle C.J."/>
            <person name="Probst A.J."/>
            <person name="Thomas B.C."/>
            <person name="Singh A."/>
            <person name="Wilkins M.J."/>
            <person name="Karaoz U."/>
            <person name="Brodie E.L."/>
            <person name="Williams K.H."/>
            <person name="Hubbard S.S."/>
            <person name="Banfield J.F."/>
        </authorList>
    </citation>
    <scope>NUCLEOTIDE SEQUENCE [LARGE SCALE GENOMIC DNA]</scope>
</reference>
<dbReference type="AlphaFoldDB" id="A0A1G2BPH1"/>
<evidence type="ECO:0000313" key="8">
    <source>
        <dbReference type="Proteomes" id="UP000178248"/>
    </source>
</evidence>
<comment type="function">
    <text evidence="6">One of the primary rRNA binding proteins, it binds specifically to the 5'-end of 16S ribosomal RNA.</text>
</comment>
<keyword evidence="2 6" id="KW-0699">rRNA-binding</keyword>
<dbReference type="PANTHER" id="PTHR10744">
    <property type="entry name" value="40S RIBOSOMAL PROTEIN S11 FAMILY MEMBER"/>
    <property type="match status" value="1"/>
</dbReference>
<dbReference type="NCBIfam" id="TIGR03635">
    <property type="entry name" value="uS17_bact"/>
    <property type="match status" value="1"/>
</dbReference>
<evidence type="ECO:0000256" key="4">
    <source>
        <dbReference type="ARBA" id="ARBA00022980"/>
    </source>
</evidence>
<keyword evidence="4 6" id="KW-0689">Ribosomal protein</keyword>
<dbReference type="GO" id="GO:0006412">
    <property type="term" value="P:translation"/>
    <property type="evidence" value="ECO:0007669"/>
    <property type="project" value="UniProtKB-UniRule"/>
</dbReference>
<evidence type="ECO:0000313" key="7">
    <source>
        <dbReference type="EMBL" id="OGY91014.1"/>
    </source>
</evidence>
<evidence type="ECO:0000256" key="3">
    <source>
        <dbReference type="ARBA" id="ARBA00022884"/>
    </source>
</evidence>
<comment type="similarity">
    <text evidence="1 6">Belongs to the universal ribosomal protein uS17 family.</text>
</comment>
<organism evidence="7 8">
    <name type="scientific">Candidatus Komeilibacteria bacterium RIFCSPLOWO2_01_FULL_52_15</name>
    <dbReference type="NCBI Taxonomy" id="1798551"/>
    <lineage>
        <taxon>Bacteria</taxon>
        <taxon>Candidatus Komeiliibacteriota</taxon>
    </lineage>
</organism>
<evidence type="ECO:0000256" key="2">
    <source>
        <dbReference type="ARBA" id="ARBA00022730"/>
    </source>
</evidence>
<dbReference type="GO" id="GO:0022627">
    <property type="term" value="C:cytosolic small ribosomal subunit"/>
    <property type="evidence" value="ECO:0007669"/>
    <property type="project" value="UniProtKB-UniRule"/>
</dbReference>
<dbReference type="InterPro" id="IPR012340">
    <property type="entry name" value="NA-bd_OB-fold"/>
</dbReference>